<dbReference type="InterPro" id="IPR002110">
    <property type="entry name" value="Ankyrin_rpt"/>
</dbReference>
<evidence type="ECO:0000313" key="4">
    <source>
        <dbReference type="RefSeq" id="XP_006815072.1"/>
    </source>
</evidence>
<dbReference type="InterPro" id="IPR036770">
    <property type="entry name" value="Ankyrin_rpt-contain_sf"/>
</dbReference>
<feature type="repeat" description="ANK" evidence="1">
    <location>
        <begin position="456"/>
        <end position="488"/>
    </location>
</feature>
<evidence type="ECO:0000259" key="2">
    <source>
        <dbReference type="Pfam" id="PF25273"/>
    </source>
</evidence>
<dbReference type="PROSITE" id="PS50297">
    <property type="entry name" value="ANK_REP_REGION"/>
    <property type="match status" value="2"/>
</dbReference>
<gene>
    <name evidence="4" type="primary">LOC102804474</name>
</gene>
<sequence>MNILLDVLSEVKTHLAKVLYLQLDNCFRENKNRFLLSLMELMVEINVFEEIFVSFLPVGHTHENVDQMFSKISTKLGHRNTYTIDDLEETVTASYTPPIKSCGLLKKPLYNIKDWLLPHITGKMQGHSKPHNFRFHKVGGRAYMQYRLWCTDKWQPTTIDANGDQVPGLRCLKSIPGRDDVPSFVIPSLEKMDADALNLDIPRRYGMRLPVAAVQWWNDFFTNVKELEKVPSETPSSWILYDLKDHAVEKRNLRNQIEDPRVGQNVMDIEERLTLPCPRVTVTGGMPVMADHVDNYNSIAVNDMIAIYCPEYDEIPQIGKVLSRDDDKFIIHWYKGSWRTAWKPFYLFQGRKRVPYQDEEPVEAAIYWGFSLNGRNMLSKETQIILHEKYDDAKLIDAAANGDIKEVKRLLAEGYDVNFRNKDGNTALHLATWNRHGKVVDLFINHGIEMNMKGYFEKTALHYAAENGELGILKKLVAAGADMEARAEVNYHTMSVSELNLLLECREEST</sequence>
<keyword evidence="1" id="KW-0040">ANK repeat</keyword>
<reference evidence="4" key="1">
    <citation type="submission" date="2025-08" db="UniProtKB">
        <authorList>
            <consortium name="RefSeq"/>
        </authorList>
    </citation>
    <scope>IDENTIFICATION</scope>
    <source>
        <tissue evidence="4">Testes</tissue>
    </source>
</reference>
<dbReference type="PROSITE" id="PS50088">
    <property type="entry name" value="ANK_REPEAT"/>
    <property type="match status" value="2"/>
</dbReference>
<evidence type="ECO:0000256" key="1">
    <source>
        <dbReference type="PROSITE-ProRule" id="PRU00023"/>
    </source>
</evidence>
<dbReference type="Gene3D" id="1.25.40.20">
    <property type="entry name" value="Ankyrin repeat-containing domain"/>
    <property type="match status" value="1"/>
</dbReference>
<evidence type="ECO:0000313" key="3">
    <source>
        <dbReference type="Proteomes" id="UP000694865"/>
    </source>
</evidence>
<dbReference type="InterPro" id="IPR057191">
    <property type="entry name" value="DUF7869"/>
</dbReference>
<dbReference type="PANTHER" id="PTHR33153">
    <property type="entry name" value="MYND-TYPE DOMAIN-CONTAINING PROTEIN"/>
    <property type="match status" value="1"/>
</dbReference>
<accession>A0ABM0M4Y1</accession>
<feature type="domain" description="DUF7869" evidence="2">
    <location>
        <begin position="1"/>
        <end position="152"/>
    </location>
</feature>
<dbReference type="PANTHER" id="PTHR33153:SF3">
    <property type="entry name" value="TRAFFICKING PROTEIN PARTICLE COMPLEX SUBUNIT 11 DOMAIN-CONTAINING PROTEIN"/>
    <property type="match status" value="1"/>
</dbReference>
<dbReference type="Pfam" id="PF12796">
    <property type="entry name" value="Ank_2"/>
    <property type="match status" value="1"/>
</dbReference>
<feature type="repeat" description="ANK" evidence="1">
    <location>
        <begin position="423"/>
        <end position="455"/>
    </location>
</feature>
<dbReference type="SMART" id="SM00248">
    <property type="entry name" value="ANK"/>
    <property type="match status" value="3"/>
</dbReference>
<dbReference type="Proteomes" id="UP000694865">
    <property type="component" value="Unplaced"/>
</dbReference>
<dbReference type="SUPFAM" id="SSF48403">
    <property type="entry name" value="Ankyrin repeat"/>
    <property type="match status" value="1"/>
</dbReference>
<dbReference type="GeneID" id="102804474"/>
<dbReference type="Pfam" id="PF25273">
    <property type="entry name" value="DUF7869"/>
    <property type="match status" value="1"/>
</dbReference>
<keyword evidence="3" id="KW-1185">Reference proteome</keyword>
<dbReference type="RefSeq" id="XP_006815072.1">
    <property type="nucleotide sequence ID" value="XM_006815009.1"/>
</dbReference>
<name>A0ABM0M4Y1_SACKO</name>
<proteinExistence type="predicted"/>
<protein>
    <submittedName>
        <fullName evidence="4">Uncharacterized protein LOC102804474</fullName>
    </submittedName>
</protein>
<organism evidence="3 4">
    <name type="scientific">Saccoglossus kowalevskii</name>
    <name type="common">Acorn worm</name>
    <dbReference type="NCBI Taxonomy" id="10224"/>
    <lineage>
        <taxon>Eukaryota</taxon>
        <taxon>Metazoa</taxon>
        <taxon>Hemichordata</taxon>
        <taxon>Enteropneusta</taxon>
        <taxon>Harrimaniidae</taxon>
        <taxon>Saccoglossus</taxon>
    </lineage>
</organism>